<dbReference type="Gene3D" id="3.30.70.20">
    <property type="match status" value="2"/>
</dbReference>
<dbReference type="InterPro" id="IPR028261">
    <property type="entry name" value="DPD_II"/>
</dbReference>
<dbReference type="PROSITE" id="PS00198">
    <property type="entry name" value="4FE4S_FER_1"/>
    <property type="match status" value="1"/>
</dbReference>
<evidence type="ECO:0000256" key="4">
    <source>
        <dbReference type="ARBA" id="ARBA00023004"/>
    </source>
</evidence>
<dbReference type="Pfam" id="PF13247">
    <property type="entry name" value="Fer4_11"/>
    <property type="match status" value="1"/>
</dbReference>
<evidence type="ECO:0000313" key="7">
    <source>
        <dbReference type="EMBL" id="MEY8771937.1"/>
    </source>
</evidence>
<dbReference type="InterPro" id="IPR009051">
    <property type="entry name" value="Helical_ferredxn"/>
</dbReference>
<dbReference type="Pfam" id="PF14691">
    <property type="entry name" value="Fer4_20"/>
    <property type="match status" value="1"/>
</dbReference>
<keyword evidence="8" id="KW-1185">Reference proteome</keyword>
<evidence type="ECO:0000259" key="6">
    <source>
        <dbReference type="PROSITE" id="PS51379"/>
    </source>
</evidence>
<dbReference type="CDD" id="cd10554">
    <property type="entry name" value="HycB_like"/>
    <property type="match status" value="1"/>
</dbReference>
<dbReference type="Proteomes" id="UP001565243">
    <property type="component" value="Unassembled WGS sequence"/>
</dbReference>
<keyword evidence="2" id="KW-0479">Metal-binding</keyword>
<dbReference type="SUPFAM" id="SSF54862">
    <property type="entry name" value="4Fe-4S ferredoxins"/>
    <property type="match status" value="1"/>
</dbReference>
<organism evidence="7 8">
    <name type="scientific">Erwinia aeris</name>
    <dbReference type="NCBI Taxonomy" id="3239803"/>
    <lineage>
        <taxon>Bacteria</taxon>
        <taxon>Pseudomonadati</taxon>
        <taxon>Pseudomonadota</taxon>
        <taxon>Gammaproteobacteria</taxon>
        <taxon>Enterobacterales</taxon>
        <taxon>Erwiniaceae</taxon>
        <taxon>Erwinia</taxon>
    </lineage>
</organism>
<dbReference type="InterPro" id="IPR036188">
    <property type="entry name" value="FAD/NAD-bd_sf"/>
</dbReference>
<protein>
    <submittedName>
        <fullName evidence="7">FAD-dependent oxidoreductase</fullName>
    </submittedName>
</protein>
<dbReference type="Pfam" id="PF13450">
    <property type="entry name" value="NAD_binding_8"/>
    <property type="match status" value="1"/>
</dbReference>
<reference evidence="7 8" key="1">
    <citation type="submission" date="2024-07" db="EMBL/GenBank/DDBJ databases">
        <authorList>
            <person name="Hebao G."/>
        </authorList>
    </citation>
    <scope>NUCLEOTIDE SEQUENCE [LARGE SCALE GENOMIC DNA]</scope>
    <source>
        <strain evidence="7 8">ACCC 02193</strain>
    </source>
</reference>
<dbReference type="PANTHER" id="PTHR42783">
    <property type="entry name" value="GLUTAMATE SYNTHASE [NADPH] SMALL CHAIN"/>
    <property type="match status" value="1"/>
</dbReference>
<keyword evidence="5" id="KW-0411">Iron-sulfur</keyword>
<dbReference type="Gene3D" id="3.50.50.60">
    <property type="entry name" value="FAD/NAD(P)-binding domain"/>
    <property type="match status" value="2"/>
</dbReference>
<keyword evidence="1" id="KW-0004">4Fe-4S</keyword>
<dbReference type="InterPro" id="IPR017900">
    <property type="entry name" value="4Fe4S_Fe_S_CS"/>
</dbReference>
<evidence type="ECO:0000256" key="3">
    <source>
        <dbReference type="ARBA" id="ARBA00023002"/>
    </source>
</evidence>
<keyword evidence="3" id="KW-0560">Oxidoreductase</keyword>
<comment type="caution">
    <text evidence="7">The sequence shown here is derived from an EMBL/GenBank/DDBJ whole genome shotgun (WGS) entry which is preliminary data.</text>
</comment>
<keyword evidence="4" id="KW-0408">Iron</keyword>
<dbReference type="SUPFAM" id="SSF51971">
    <property type="entry name" value="Nucleotide-binding domain"/>
    <property type="match status" value="1"/>
</dbReference>
<evidence type="ECO:0000256" key="2">
    <source>
        <dbReference type="ARBA" id="ARBA00022723"/>
    </source>
</evidence>
<proteinExistence type="predicted"/>
<dbReference type="InterPro" id="IPR017896">
    <property type="entry name" value="4Fe4S_Fe-S-bd"/>
</dbReference>
<evidence type="ECO:0000256" key="5">
    <source>
        <dbReference type="ARBA" id="ARBA00023014"/>
    </source>
</evidence>
<dbReference type="PANTHER" id="PTHR42783:SF3">
    <property type="entry name" value="GLUTAMATE SYNTHASE [NADPH] SMALL CHAIN-RELATED"/>
    <property type="match status" value="1"/>
</dbReference>
<accession>A0ABV4EAI2</accession>
<dbReference type="PRINTS" id="PR00419">
    <property type="entry name" value="ADXRDTASE"/>
</dbReference>
<evidence type="ECO:0000256" key="1">
    <source>
        <dbReference type="ARBA" id="ARBA00022485"/>
    </source>
</evidence>
<dbReference type="PROSITE" id="PS51379">
    <property type="entry name" value="4FE4S_FER_2"/>
    <property type="match status" value="2"/>
</dbReference>
<evidence type="ECO:0000313" key="8">
    <source>
        <dbReference type="Proteomes" id="UP001565243"/>
    </source>
</evidence>
<dbReference type="Pfam" id="PF07992">
    <property type="entry name" value="Pyr_redox_2"/>
    <property type="match status" value="1"/>
</dbReference>
<gene>
    <name evidence="7" type="ORF">AB6T85_16165</name>
</gene>
<dbReference type="NCBIfam" id="TIGR01318">
    <property type="entry name" value="gltD_gamma_fam"/>
    <property type="match status" value="1"/>
</dbReference>
<dbReference type="InterPro" id="IPR006006">
    <property type="entry name" value="GltD-like"/>
</dbReference>
<dbReference type="RefSeq" id="WP_369896136.1">
    <property type="nucleotide sequence ID" value="NZ_JBGFFX010000010.1"/>
</dbReference>
<name>A0ABV4EAI2_9GAMM</name>
<sequence>MNRFVTVNPSECIDCHVCEVACALAHGDGEWPAHRGQFRPRIHLVKGRGPVTCRQCNKAPCVASCPTQALVFQYNSVRLHEEKCIGCKNCLLACPFGAIEPAASEDVMSKCDLCEQTEQGKPACVASCPTQALQVMDENTLTRLRQYRQYATADDKALRPVAGRAAKALDKLPRIGARKLKPTERARHFCEIYQGLSPSQAGYEAERCLYCAQKAWCGWACPLHNAIPDFIRLVQEGRIIDAAELSHQTSSLPEICGRVCPQDRLCEGACTLSGRSGAVSIGNLERYITDEAFRQGWRPTPPAIEARREKVAVVGAGPAGLGCADILARSGVQVDVYDRHPEIGGMLTFGIPSFKLDKQLMATRRAIFSEMGIKFHLSCEIGRDLPFSRLLADYDAVFLGVGTYKLMQAGLEHEDAPGVIQALPYLTANTRRVMGLAEDEQQPYVSLKGKKVVVLGGGDTAMDCVRTAIRQQAKQVICAYRRDEESMPGSKKEVANAREEGVEFMFNLLPQYIELDKGGRLSGIGMIRTVAGEPGSDGRRRPQPVKGSEFVLAADALILAFGFQAHEMPWLAGQAIRFDRWGLIKTGQAGRTTQTHHPKVFAAGDAVHGADLVVTAMAEGRRSAREMLAMFEQSAEMTRAERKERAL</sequence>
<dbReference type="EMBL" id="JBGFFX010000010">
    <property type="protein sequence ID" value="MEY8771937.1"/>
    <property type="molecule type" value="Genomic_DNA"/>
</dbReference>
<dbReference type="InterPro" id="IPR023753">
    <property type="entry name" value="FAD/NAD-binding_dom"/>
</dbReference>
<dbReference type="Gene3D" id="1.10.1060.10">
    <property type="entry name" value="Alpha-helical ferredoxin"/>
    <property type="match status" value="1"/>
</dbReference>
<feature type="domain" description="4Fe-4S ferredoxin-type" evidence="6">
    <location>
        <begin position="3"/>
        <end position="22"/>
    </location>
</feature>
<feature type="domain" description="4Fe-4S ferredoxin-type" evidence="6">
    <location>
        <begin position="75"/>
        <end position="104"/>
    </location>
</feature>